<dbReference type="RefSeq" id="WP_089920447.1">
    <property type="nucleotide sequence ID" value="NZ_FOBB01000011.1"/>
</dbReference>
<dbReference type="InterPro" id="IPR025634">
    <property type="entry name" value="DUF4292"/>
</dbReference>
<proteinExistence type="predicted"/>
<gene>
    <name evidence="1" type="ORF">SAMN04488505_111246</name>
</gene>
<organism evidence="1 2">
    <name type="scientific">Chitinophaga rupis</name>
    <dbReference type="NCBI Taxonomy" id="573321"/>
    <lineage>
        <taxon>Bacteria</taxon>
        <taxon>Pseudomonadati</taxon>
        <taxon>Bacteroidota</taxon>
        <taxon>Chitinophagia</taxon>
        <taxon>Chitinophagales</taxon>
        <taxon>Chitinophagaceae</taxon>
        <taxon>Chitinophaga</taxon>
    </lineage>
</organism>
<dbReference type="EMBL" id="FOBB01000011">
    <property type="protein sequence ID" value="SEN63667.1"/>
    <property type="molecule type" value="Genomic_DNA"/>
</dbReference>
<dbReference type="AlphaFoldDB" id="A0A1H8I642"/>
<name>A0A1H8I642_9BACT</name>
<dbReference type="Pfam" id="PF14125">
    <property type="entry name" value="DUF4292"/>
    <property type="match status" value="1"/>
</dbReference>
<dbReference type="STRING" id="573321.SAMN04488505_111246"/>
<sequence length="271" mass="30808">MKQIILLGITCIIFVSCRHTRQLARTSFPVSDTGHVSATDSTASAASMEFNRNLLAGIHKNHIDFHTFSGKLKVDFESDKQKQQNISTNIRMLKDSIIWISVSAPVIGEVARAVITPDSLKAYDKFNKRVFLRALSDAKDLLNLPFDFTTLQDLIIGNPLFLTDSIYQVVKTPAIISFSCDTTMYTSLFNVFADDFQLQQSKVMDKDSSRNRSCELTYGEYKEVEGHKVPFVRRVFIEEKNVTRVAMDFSKMEFNQPQSFPFNIPASYSRE</sequence>
<dbReference type="OrthoDB" id="849114at2"/>
<dbReference type="PROSITE" id="PS51257">
    <property type="entry name" value="PROKAR_LIPOPROTEIN"/>
    <property type="match status" value="1"/>
</dbReference>
<evidence type="ECO:0008006" key="3">
    <source>
        <dbReference type="Google" id="ProtNLM"/>
    </source>
</evidence>
<protein>
    <recommendedName>
        <fullName evidence="3">DUF4292 domain-containing protein</fullName>
    </recommendedName>
</protein>
<evidence type="ECO:0000313" key="1">
    <source>
        <dbReference type="EMBL" id="SEN63667.1"/>
    </source>
</evidence>
<evidence type="ECO:0000313" key="2">
    <source>
        <dbReference type="Proteomes" id="UP000198984"/>
    </source>
</evidence>
<reference evidence="1 2" key="1">
    <citation type="submission" date="2016-10" db="EMBL/GenBank/DDBJ databases">
        <authorList>
            <person name="de Groot N.N."/>
        </authorList>
    </citation>
    <scope>NUCLEOTIDE SEQUENCE [LARGE SCALE GENOMIC DNA]</scope>
    <source>
        <strain evidence="1 2">DSM 21039</strain>
    </source>
</reference>
<accession>A0A1H8I642</accession>
<keyword evidence="2" id="KW-1185">Reference proteome</keyword>
<dbReference type="Proteomes" id="UP000198984">
    <property type="component" value="Unassembled WGS sequence"/>
</dbReference>